<keyword evidence="4" id="KW-0548">Nucleotidyltransferase</keyword>
<dbReference type="SUPFAM" id="SSF56672">
    <property type="entry name" value="DNA/RNA polymerases"/>
    <property type="match status" value="1"/>
</dbReference>
<feature type="region of interest" description="Disordered" evidence="2">
    <location>
        <begin position="85"/>
        <end position="208"/>
    </location>
</feature>
<dbReference type="EMBL" id="JAODAN010000004">
    <property type="protein sequence ID" value="KAK1924625.1"/>
    <property type="molecule type" value="Genomic_DNA"/>
</dbReference>
<dbReference type="GO" id="GO:0005760">
    <property type="term" value="C:gamma DNA polymerase complex"/>
    <property type="evidence" value="ECO:0007669"/>
    <property type="project" value="InterPro"/>
</dbReference>
<gene>
    <name evidence="4" type="ORF">DB88DRAFT_226870</name>
</gene>
<feature type="region of interest" description="Disordered" evidence="2">
    <location>
        <begin position="33"/>
        <end position="55"/>
    </location>
</feature>
<dbReference type="InterPro" id="IPR041336">
    <property type="entry name" value="DNApol_Exo"/>
</dbReference>
<keyword evidence="5" id="KW-1185">Reference proteome</keyword>
<dbReference type="GO" id="GO:0006264">
    <property type="term" value="P:mitochondrial DNA replication"/>
    <property type="evidence" value="ECO:0007669"/>
    <property type="project" value="TreeGrafter"/>
</dbReference>
<accession>A0AAD9FR48</accession>
<dbReference type="InterPro" id="IPR001098">
    <property type="entry name" value="DNA-dir_DNA_pol_A_palm_dom"/>
</dbReference>
<dbReference type="SUPFAM" id="SSF53098">
    <property type="entry name" value="Ribonuclease H-like"/>
    <property type="match status" value="1"/>
</dbReference>
<dbReference type="InterPro" id="IPR002297">
    <property type="entry name" value="DNA-dir_DNA_pol_A_mt"/>
</dbReference>
<dbReference type="Gene3D" id="3.30.70.370">
    <property type="match status" value="1"/>
</dbReference>
<keyword evidence="4" id="KW-0239">DNA-directed DNA polymerase</keyword>
<evidence type="ECO:0000313" key="4">
    <source>
        <dbReference type="EMBL" id="KAK1924625.1"/>
    </source>
</evidence>
<dbReference type="Pfam" id="PF18136">
    <property type="entry name" value="DNApol_Exo"/>
    <property type="match status" value="1"/>
</dbReference>
<feature type="compositionally biased region" description="Basic and acidic residues" evidence="2">
    <location>
        <begin position="487"/>
        <end position="496"/>
    </location>
</feature>
<proteinExistence type="predicted"/>
<dbReference type="PRINTS" id="PR00867">
    <property type="entry name" value="DNAPOLG"/>
</dbReference>
<dbReference type="Pfam" id="PF00476">
    <property type="entry name" value="DNA_pol_A"/>
    <property type="match status" value="1"/>
</dbReference>
<organism evidence="4 5">
    <name type="scientific">Papiliotrema laurentii</name>
    <name type="common">Cryptococcus laurentii</name>
    <dbReference type="NCBI Taxonomy" id="5418"/>
    <lineage>
        <taxon>Eukaryota</taxon>
        <taxon>Fungi</taxon>
        <taxon>Dikarya</taxon>
        <taxon>Basidiomycota</taxon>
        <taxon>Agaricomycotina</taxon>
        <taxon>Tremellomycetes</taxon>
        <taxon>Tremellales</taxon>
        <taxon>Rhynchogastremaceae</taxon>
        <taxon>Papiliotrema</taxon>
    </lineage>
</organism>
<feature type="compositionally biased region" description="Basic and acidic residues" evidence="2">
    <location>
        <begin position="85"/>
        <end position="94"/>
    </location>
</feature>
<dbReference type="PANTHER" id="PTHR10267">
    <property type="entry name" value="DNA POLYMERASE SUBUNIT GAMMA-1"/>
    <property type="match status" value="1"/>
</dbReference>
<dbReference type="PANTHER" id="PTHR10267:SF0">
    <property type="entry name" value="DNA POLYMERASE SUBUNIT GAMMA-1"/>
    <property type="match status" value="1"/>
</dbReference>
<dbReference type="GO" id="GO:0008408">
    <property type="term" value="F:3'-5' exonuclease activity"/>
    <property type="evidence" value="ECO:0007669"/>
    <property type="project" value="TreeGrafter"/>
</dbReference>
<protein>
    <recommendedName>
        <fullName evidence="1">Mitochondrial DNA polymerase catalytic subunit</fullName>
    </recommendedName>
</protein>
<feature type="region of interest" description="Disordered" evidence="2">
    <location>
        <begin position="487"/>
        <end position="511"/>
    </location>
</feature>
<reference evidence="4" key="1">
    <citation type="submission" date="2023-02" db="EMBL/GenBank/DDBJ databases">
        <title>Identification and recombinant expression of a fungal hydrolase from Papiliotrema laurentii that hydrolyzes apple cutin and clears colloidal polyester polyurethane.</title>
        <authorList>
            <consortium name="DOE Joint Genome Institute"/>
            <person name="Roman V.A."/>
            <person name="Bojanowski C."/>
            <person name="Crable B.R."/>
            <person name="Wagner D.N."/>
            <person name="Hung C.S."/>
            <person name="Nadeau L.J."/>
            <person name="Schratz L."/>
            <person name="Haridas S."/>
            <person name="Pangilinan J."/>
            <person name="Lipzen A."/>
            <person name="Na H."/>
            <person name="Yan M."/>
            <person name="Ng V."/>
            <person name="Grigoriev I.V."/>
            <person name="Spatafora J.W."/>
            <person name="Barlow D."/>
            <person name="Biffinger J."/>
            <person name="Kelley-Loughnane N."/>
            <person name="Varaljay V.A."/>
            <person name="Crookes-Goodson W.J."/>
        </authorList>
    </citation>
    <scope>NUCLEOTIDE SEQUENCE</scope>
    <source>
        <strain evidence="4">5307AH</strain>
    </source>
</reference>
<dbReference type="InterPro" id="IPR012337">
    <property type="entry name" value="RNaseH-like_sf"/>
</dbReference>
<feature type="compositionally biased region" description="Low complexity" evidence="2">
    <location>
        <begin position="143"/>
        <end position="183"/>
    </location>
</feature>
<evidence type="ECO:0000256" key="1">
    <source>
        <dbReference type="ARBA" id="ARBA00031966"/>
    </source>
</evidence>
<comment type="caution">
    <text evidence="4">The sequence shown here is derived from an EMBL/GenBank/DDBJ whole genome shotgun (WGS) entry which is preliminary data.</text>
</comment>
<feature type="compositionally biased region" description="Basic and acidic residues" evidence="2">
    <location>
        <begin position="108"/>
        <end position="118"/>
    </location>
</feature>
<sequence>MLRGLDVARLTRVSRIRCRPGIFHRSLSTTDILSKPSTSTKSKAEAEDDGIEGRSAFLARRSAEKRDYELARQLQRENVLRERSATLAQRDRGGGRVLPSLKNRKSFKRADRADEAVGRQDNPGLVDPSPATSSSSVIPEPPSGASSPSSILSSSSTSSTSTSTATPSTSSSSSSSTSGWSIAPTPPSRKGKEKATEETPLRRNPAGVQLLSPSLHRQLFPGTPLPDPPRPLIQLSTDHLAANGLKAQDAATLPEINFDFPPLRGSNIRDHFHALGRQEAEPYLSIAHRFAQTDLPEMPGNWATECPGWVKYYPDGSYEPVQDLGDEEVVSFDVETLYKLSPYPVIATAVTPNAWYSWLCPTIFEPPPSTPIQPKPRWDRSVDPRLPHDLIPMFDASRGKERLVIGHNVGYDRARIKDEYSLAPTHTRFLDTLSLHVATRGITSVQRPTWMKHRNDQRAMKLEERTFRETTLEVLRELSPEWAETLTKEDEQKFLDGPEESPVSLNEDGNGDTPFVGPKWEDVTSVNSLKEVAALHCGHSVDKSIRDTFGDDTILHPSQLQAELQDLVQYCADDVKITHDVFKKVFPLFVESCPHPASFAGALNMGSAILPVDERWGQYIKNAEETYRKMEEDVATSLRSLAEKLRLEGPTPGDPWHAQLDWKEKKARWTEVGDDAPLAAKQARAAAAELVNKTTGKLGSAAVLAEQSDAPVIPVDAVSEPEAVEPADPEWYTELNKPDFAPSQEFEKLTLPLLLRMTYQGYPVVHLKEHLWCFRVPKSEAPLSLTTEQPHGEAVSPADNDLPAINGWADDYLFFRISKKGKSRKSKLVGPGAKSLLKQGLSGEDPEITRQAVQGPLDSVSSSSSVSFLAKEMLKTEQTDVWRIQLEQKYSIASSPKGKTSADTDKEQEMWPAWYWDLTKPVSQLPAGELDLTQKKSITPLLLRLQWEGFPLVLSKNYRWLYRVPAAEVVRRGFTNDGLVVGLGAPVTWNKSSKSGDEHLADDRNHYYFRLPHTGGEGKNVGNPLAKGFVKSLETGRLSATTTGENDVASSVAAGAIKMNVLCAYWISARERIMEQMVVYDSPTSGYILPQVITMGTVTRRAVESTWLTASNAKKNRVGSELKAMVRAPPGYALVGADVDSEELWISSVMGDSQFGMHGATAIGWMTLEGTKSAGTDLHSKTASILGTSRDAAKVFNYSRIYGAGVKHAVQLLMQGDGTLTKDEATEKAKALYAATKGEKSMRNRQLSPAAAPSLWHGGSESFLFNTLEAIALSDRPTTPALGCGVTKALSRSYLEAINEYLPSRINWVVQSSGVDYLHLLIVSMSYLVKRYNIDARYLISVHDEVRYLVKEEDKYRAALALQIANAWTRALFCYNLGIDDVPQGVTFFSAVDIDHVLRKEVNMPCVTPSHPIEIPSGHSLDIDQLLAITPTLGEPTAYDVQPEYIPSQSTEAPVTLFPNIRSQAHYRYLQAQAERHGARAQWWLDNQRSTLDPQTGEAGPAPVRRALGRGKEARVDRMRNATRYLGQHPDANEIREALATFEEESRRGWRTTPARS</sequence>
<dbReference type="Gene3D" id="3.30.420.390">
    <property type="match status" value="2"/>
</dbReference>
<keyword evidence="4" id="KW-0808">Transferase</keyword>
<evidence type="ECO:0000313" key="5">
    <source>
        <dbReference type="Proteomes" id="UP001182556"/>
    </source>
</evidence>
<dbReference type="InterPro" id="IPR043502">
    <property type="entry name" value="DNA/RNA_pol_sf"/>
</dbReference>
<name>A0AAD9FR48_PAPLA</name>
<dbReference type="GO" id="GO:0003887">
    <property type="term" value="F:DNA-directed DNA polymerase activity"/>
    <property type="evidence" value="ECO:0007669"/>
    <property type="project" value="UniProtKB-KW"/>
</dbReference>
<dbReference type="Proteomes" id="UP001182556">
    <property type="component" value="Unassembled WGS sequence"/>
</dbReference>
<evidence type="ECO:0000256" key="2">
    <source>
        <dbReference type="SAM" id="MobiDB-lite"/>
    </source>
</evidence>
<evidence type="ECO:0000259" key="3">
    <source>
        <dbReference type="SMART" id="SM00482"/>
    </source>
</evidence>
<feature type="domain" description="DNA-directed DNA polymerase family A palm" evidence="3">
    <location>
        <begin position="1119"/>
        <end position="1354"/>
    </location>
</feature>
<dbReference type="Gene3D" id="1.10.150.20">
    <property type="entry name" value="5' to 3' exonuclease, C-terminal subdomain"/>
    <property type="match status" value="1"/>
</dbReference>
<dbReference type="SMART" id="SM00482">
    <property type="entry name" value="POLAc"/>
    <property type="match status" value="1"/>
</dbReference>
<dbReference type="GO" id="GO:0003677">
    <property type="term" value="F:DNA binding"/>
    <property type="evidence" value="ECO:0007669"/>
    <property type="project" value="InterPro"/>
</dbReference>